<organism evidence="3 4">
    <name type="scientific">Streptomyces endophyticus</name>
    <dbReference type="NCBI Taxonomy" id="714166"/>
    <lineage>
        <taxon>Bacteria</taxon>
        <taxon>Bacillati</taxon>
        <taxon>Actinomycetota</taxon>
        <taxon>Actinomycetes</taxon>
        <taxon>Kitasatosporales</taxon>
        <taxon>Streptomycetaceae</taxon>
        <taxon>Streptomyces</taxon>
    </lineage>
</organism>
<feature type="region of interest" description="Disordered" evidence="1">
    <location>
        <begin position="93"/>
        <end position="118"/>
    </location>
</feature>
<name>A0ABU6FMI6_9ACTN</name>
<evidence type="ECO:0000256" key="2">
    <source>
        <dbReference type="SAM" id="Phobius"/>
    </source>
</evidence>
<feature type="transmembrane region" description="Helical" evidence="2">
    <location>
        <begin position="149"/>
        <end position="173"/>
    </location>
</feature>
<accession>A0ABU6FMI6</accession>
<feature type="transmembrane region" description="Helical" evidence="2">
    <location>
        <begin position="258"/>
        <end position="288"/>
    </location>
</feature>
<keyword evidence="2" id="KW-0472">Membrane</keyword>
<keyword evidence="4" id="KW-1185">Reference proteome</keyword>
<protein>
    <recommendedName>
        <fullName evidence="5">DUF3592 domain-containing protein</fullName>
    </recommendedName>
</protein>
<comment type="caution">
    <text evidence="3">The sequence shown here is derived from an EMBL/GenBank/DDBJ whole genome shotgun (WGS) entry which is preliminary data.</text>
</comment>
<evidence type="ECO:0008006" key="5">
    <source>
        <dbReference type="Google" id="ProtNLM"/>
    </source>
</evidence>
<keyword evidence="2" id="KW-0812">Transmembrane</keyword>
<dbReference type="RefSeq" id="WP_326023917.1">
    <property type="nucleotide sequence ID" value="NZ_JAOZYC010000207.1"/>
</dbReference>
<sequence>MTTEQVLRSRLTTARLRRGAVLLDRAGTGLSLRIPLTAIETVRPRGADGRRGIEIVLTAAPEEPDPATYRLRPSSRTAAKVFADAVNSALPVRDADQPRRSGRTAVSYEPRPPRGPRPPGGARWYWWAFGALFVLGICLTAATGESGLVIVWAASYAGFYVGCLITQVCWSIAKDWWVLRRSGITVEATYDRTAESRDSSGDLTSTKVYVFRDVGGSKHEYRGGGRIVARDPDRIEVTYDPLDEDRVNARRGLVARALLFLVFLLLGLPVCVLTVLYPVVFFVVAVAAF</sequence>
<proteinExistence type="predicted"/>
<dbReference type="Proteomes" id="UP001354931">
    <property type="component" value="Unassembled WGS sequence"/>
</dbReference>
<feature type="transmembrane region" description="Helical" evidence="2">
    <location>
        <begin position="124"/>
        <end position="143"/>
    </location>
</feature>
<dbReference type="EMBL" id="JAOZYC010000207">
    <property type="protein sequence ID" value="MEB8344071.1"/>
    <property type="molecule type" value="Genomic_DNA"/>
</dbReference>
<evidence type="ECO:0000256" key="1">
    <source>
        <dbReference type="SAM" id="MobiDB-lite"/>
    </source>
</evidence>
<gene>
    <name evidence="3" type="ORF">OKJ99_42010</name>
</gene>
<evidence type="ECO:0000313" key="3">
    <source>
        <dbReference type="EMBL" id="MEB8344071.1"/>
    </source>
</evidence>
<reference evidence="3 4" key="1">
    <citation type="submission" date="2022-10" db="EMBL/GenBank/DDBJ databases">
        <authorList>
            <person name="Xie J."/>
            <person name="Shen N."/>
        </authorList>
    </citation>
    <scope>NUCLEOTIDE SEQUENCE [LARGE SCALE GENOMIC DNA]</scope>
    <source>
        <strain evidence="3 4">YIM65594</strain>
    </source>
</reference>
<evidence type="ECO:0000313" key="4">
    <source>
        <dbReference type="Proteomes" id="UP001354931"/>
    </source>
</evidence>
<keyword evidence="2" id="KW-1133">Transmembrane helix</keyword>